<accession>X1GIC3</accession>
<evidence type="ECO:0000313" key="1">
    <source>
        <dbReference type="EMBL" id="GAH41364.1"/>
    </source>
</evidence>
<dbReference type="InterPro" id="IPR011059">
    <property type="entry name" value="Metal-dep_hydrolase_composite"/>
</dbReference>
<reference evidence="1" key="1">
    <citation type="journal article" date="2014" name="Front. Microbiol.">
        <title>High frequency of phylogenetically diverse reductive dehalogenase-homologous genes in deep subseafloor sedimentary metagenomes.</title>
        <authorList>
            <person name="Kawai M."/>
            <person name="Futagami T."/>
            <person name="Toyoda A."/>
            <person name="Takaki Y."/>
            <person name="Nishi S."/>
            <person name="Hori S."/>
            <person name="Arai W."/>
            <person name="Tsubouchi T."/>
            <person name="Morono Y."/>
            <person name="Uchiyama I."/>
            <person name="Ito T."/>
            <person name="Fujiyama A."/>
            <person name="Inagaki F."/>
            <person name="Takami H."/>
        </authorList>
    </citation>
    <scope>NUCLEOTIDE SEQUENCE</scope>
    <source>
        <strain evidence="1">Expedition CK06-06</strain>
    </source>
</reference>
<dbReference type="AlphaFoldDB" id="X1GIC3"/>
<dbReference type="Gene3D" id="2.30.40.10">
    <property type="entry name" value="Urease, subunit C, domain 1"/>
    <property type="match status" value="1"/>
</dbReference>
<dbReference type="EMBL" id="BARU01013833">
    <property type="protein sequence ID" value="GAH41364.1"/>
    <property type="molecule type" value="Genomic_DNA"/>
</dbReference>
<proteinExistence type="predicted"/>
<dbReference type="GO" id="GO:0016810">
    <property type="term" value="F:hydrolase activity, acting on carbon-nitrogen (but not peptide) bonds"/>
    <property type="evidence" value="ECO:0007669"/>
    <property type="project" value="InterPro"/>
</dbReference>
<feature type="non-terminal residue" evidence="1">
    <location>
        <position position="158"/>
    </location>
</feature>
<dbReference type="SUPFAM" id="SSF51338">
    <property type="entry name" value="Composite domain of metallo-dependent hydrolases"/>
    <property type="match status" value="1"/>
</dbReference>
<comment type="caution">
    <text evidence="1">The sequence shown here is derived from an EMBL/GenBank/DDBJ whole genome shotgun (WGS) entry which is preliminary data.</text>
</comment>
<protein>
    <submittedName>
        <fullName evidence="1">Uncharacterized protein</fullName>
    </submittedName>
</protein>
<name>X1GIC3_9ZZZZ</name>
<gene>
    <name evidence="1" type="ORF">S03H2_24749</name>
</gene>
<organism evidence="1">
    <name type="scientific">marine sediment metagenome</name>
    <dbReference type="NCBI Taxonomy" id="412755"/>
    <lineage>
        <taxon>unclassified sequences</taxon>
        <taxon>metagenomes</taxon>
        <taxon>ecological metagenomes</taxon>
    </lineage>
</organism>
<sequence>MLPLKDSREFPSYESILLWEAAGSLLYLENFSLWRSHFDTIVGMSGESVPVSQDAVLYPSVANDGSVLYISEDGLRLRRPNDQVNHLGWPLSFETAAAPEPLLIRNVRIIDGTGVAITQLCDILVEGGRISRIAPQGQVRIPRRTATIEGDGRVVIPG</sequence>